<evidence type="ECO:0000256" key="8">
    <source>
        <dbReference type="ARBA" id="ARBA00023136"/>
    </source>
</evidence>
<dbReference type="SMART" id="SM00192">
    <property type="entry name" value="LDLa"/>
    <property type="match status" value="4"/>
</dbReference>
<dbReference type="FunCoup" id="H2LAI5">
    <property type="interactions" value="873"/>
</dbReference>
<dbReference type="CDD" id="cd00112">
    <property type="entry name" value="LDLa"/>
    <property type="match status" value="4"/>
</dbReference>
<feature type="disulfide bond" evidence="10">
    <location>
        <begin position="530"/>
        <end position="545"/>
    </location>
</feature>
<dbReference type="SMART" id="SM00020">
    <property type="entry name" value="Tryp_SPc"/>
    <property type="match status" value="1"/>
</dbReference>
<dbReference type="PROSITE" id="PS01180">
    <property type="entry name" value="CUB"/>
    <property type="match status" value="2"/>
</dbReference>
<keyword evidence="2 11" id="KW-0645">Protease</keyword>
<feature type="domain" description="SEA" evidence="14">
    <location>
        <begin position="74"/>
        <end position="187"/>
    </location>
</feature>
<dbReference type="Gene3D" id="2.40.10.10">
    <property type="entry name" value="Trypsin-like serine proteases"/>
    <property type="match status" value="2"/>
</dbReference>
<dbReference type="Ensembl" id="ENSORLT00000002896.2">
    <property type="protein sequence ID" value="ENSORLP00000002895.2"/>
    <property type="gene ID" value="ENSORLG00000002334.2"/>
</dbReference>
<dbReference type="Pfam" id="PF00057">
    <property type="entry name" value="Ldl_recept_a"/>
    <property type="match status" value="4"/>
</dbReference>
<evidence type="ECO:0000256" key="1">
    <source>
        <dbReference type="ARBA" id="ARBA00004606"/>
    </source>
</evidence>
<dbReference type="PRINTS" id="PR00261">
    <property type="entry name" value="LDLRECEPTOR"/>
</dbReference>
<evidence type="ECO:0000259" key="13">
    <source>
        <dbReference type="PROSITE" id="PS01180"/>
    </source>
</evidence>
<dbReference type="HOGENOM" id="CLU_006842_19_3_1"/>
<dbReference type="InterPro" id="IPR036055">
    <property type="entry name" value="LDL_receptor-like_sf"/>
</dbReference>
<evidence type="ECO:0000259" key="14">
    <source>
        <dbReference type="PROSITE" id="PS50024"/>
    </source>
</evidence>
<dbReference type="PROSITE" id="PS50068">
    <property type="entry name" value="LDLRA_2"/>
    <property type="match status" value="4"/>
</dbReference>
<keyword evidence="8 12" id="KW-0472">Membrane</keyword>
<evidence type="ECO:0000256" key="12">
    <source>
        <dbReference type="SAM" id="Phobius"/>
    </source>
</evidence>
<dbReference type="Pfam" id="PF01390">
    <property type="entry name" value="SEA"/>
    <property type="match status" value="1"/>
</dbReference>
<evidence type="ECO:0000256" key="11">
    <source>
        <dbReference type="RuleBase" id="RU363034"/>
    </source>
</evidence>
<dbReference type="SUPFAM" id="SSF82671">
    <property type="entry name" value="SEA domain"/>
    <property type="match status" value="1"/>
</dbReference>
<dbReference type="Gene3D" id="3.30.70.960">
    <property type="entry name" value="SEA domain"/>
    <property type="match status" value="1"/>
</dbReference>
<reference evidence="16" key="2">
    <citation type="submission" date="2025-08" db="UniProtKB">
        <authorList>
            <consortium name="Ensembl"/>
        </authorList>
    </citation>
    <scope>IDENTIFICATION</scope>
    <source>
        <strain evidence="16">Hd-rR</strain>
    </source>
</reference>
<keyword evidence="5 11" id="KW-0720">Serine protease</keyword>
<keyword evidence="6" id="KW-0735">Signal-anchor</keyword>
<dbReference type="PROSITE" id="PS00135">
    <property type="entry name" value="TRYPSIN_SER"/>
    <property type="match status" value="1"/>
</dbReference>
<organism evidence="16 17">
    <name type="scientific">Oryzias latipes</name>
    <name type="common">Japanese rice fish</name>
    <name type="synonym">Japanese killifish</name>
    <dbReference type="NCBI Taxonomy" id="8090"/>
    <lineage>
        <taxon>Eukaryota</taxon>
        <taxon>Metazoa</taxon>
        <taxon>Chordata</taxon>
        <taxon>Craniata</taxon>
        <taxon>Vertebrata</taxon>
        <taxon>Euteleostomi</taxon>
        <taxon>Actinopterygii</taxon>
        <taxon>Neopterygii</taxon>
        <taxon>Teleostei</taxon>
        <taxon>Neoteleostei</taxon>
        <taxon>Acanthomorphata</taxon>
        <taxon>Ovalentaria</taxon>
        <taxon>Atherinomorphae</taxon>
        <taxon>Beloniformes</taxon>
        <taxon>Adrianichthyidae</taxon>
        <taxon>Oryziinae</taxon>
        <taxon>Oryzias</taxon>
    </lineage>
</organism>
<evidence type="ECO:0000313" key="17">
    <source>
        <dbReference type="Proteomes" id="UP000001038"/>
    </source>
</evidence>
<dbReference type="GO" id="GO:0008236">
    <property type="term" value="F:serine-type peptidase activity"/>
    <property type="evidence" value="ECO:0000318"/>
    <property type="project" value="GO_Central"/>
</dbReference>
<evidence type="ECO:0000259" key="15">
    <source>
        <dbReference type="PROSITE" id="PS50240"/>
    </source>
</evidence>
<dbReference type="SUPFAM" id="SSF57424">
    <property type="entry name" value="LDL receptor-like module"/>
    <property type="match status" value="4"/>
</dbReference>
<dbReference type="PANTHER" id="PTHR24252">
    <property type="entry name" value="ACROSIN-RELATED"/>
    <property type="match status" value="1"/>
</dbReference>
<sequence>MDYMASGSKYTPDKGKEMESTVHFLPAADNAKYEKKKGPNKIGAVIGVLVLVLVIALMVGLLVWHFHFRKESWVKRMYSGSMRLTDQAFENSYENSSTPEFKALADLVKKQLKNLYSANPQLKKYYVGSTVQAFSEGSVIAYYLSEFKIPEAQTAAIDNAMSEIDKGKSRSFPVINVDDVVSSAIDPRMFTRHFNSSRRDSKHVTGTGSLQIQSPGFPNSPYPPSSFMQWELRGDVNHVMKLKFESLHLEENCSNDFIKIYDSLVTIERRLMEELCGYHSPSSQLTFVSSRNVILVTMATDEGKNFPGFRATVSQIPRGSKELSCGGSLFGSKGSFSSPNYPSFYPPNTLCRWTITVPQDLVVKLRFLKFYVADAGEKNSNDCLKDYVKIDDEKLCGENPDGTFRIGTSNIMKVEFRSDTSYVDLGFSAEFEAVKDENPCPKQFTCKNQRCIKTELRCDGRDDCWDNSDEMDCKCNSSFINCKNGFCVLPFWKCDGKDDCGDNTDEMGCGCGAGQFQCNNKKCVSEKNHCDGKDNCGDGSDELNCPGGTKTICTESSFRCKSGECINKINPECDGTQDCSDGSDEQNCNCGTFMTPRSRVVGGVDAERGEFPWQVSLHMKDVGHACGASLINEKWLVTAAHCVKDRFDGRPSMPSTWEAFLGLKTQKESSKEVQRRFLKQVIPHPNYNYDTYDNDIALMELERPVDYTDFIKPICLPAPQHIFEVGKQVYITGWGALREGANQAATILQKAEVRIINQTVCNTLMGGEITNQMLCAGVLQGGVDACQGDSGGPLSSKEGKRMFLAGVVSWGEGCARKNRPGIYTRVTKFLGWIKEKTGV</sequence>
<dbReference type="GO" id="GO:0004252">
    <property type="term" value="F:serine-type endopeptidase activity"/>
    <property type="evidence" value="ECO:0007669"/>
    <property type="project" value="InterPro"/>
</dbReference>
<feature type="disulfide bond" evidence="10">
    <location>
        <begin position="458"/>
        <end position="473"/>
    </location>
</feature>
<dbReference type="InParanoid" id="H2LAI5"/>
<dbReference type="GO" id="GO:0005886">
    <property type="term" value="C:plasma membrane"/>
    <property type="evidence" value="ECO:0000318"/>
    <property type="project" value="GO_Central"/>
</dbReference>
<evidence type="ECO:0000256" key="2">
    <source>
        <dbReference type="ARBA" id="ARBA00022670"/>
    </source>
</evidence>
<dbReference type="InterPro" id="IPR043504">
    <property type="entry name" value="Peptidase_S1_PA_chymotrypsin"/>
</dbReference>
<dbReference type="InterPro" id="IPR033116">
    <property type="entry name" value="TRYPSIN_SER"/>
</dbReference>
<dbReference type="Bgee" id="ENSORLG00000002334">
    <property type="expression patterns" value="Expressed in animal zygote and 12 other cell types or tissues"/>
</dbReference>
<protein>
    <submittedName>
        <fullName evidence="16">ST14 transmembrane serine protease matriptase a</fullName>
    </submittedName>
</protein>
<feature type="disulfide bond" evidence="10">
    <location>
        <begin position="494"/>
        <end position="509"/>
    </location>
</feature>
<dbReference type="InterPro" id="IPR001254">
    <property type="entry name" value="Trypsin_dom"/>
</dbReference>
<feature type="disulfide bond" evidence="10">
    <location>
        <begin position="482"/>
        <end position="500"/>
    </location>
</feature>
<feature type="disulfide bond" evidence="10">
    <location>
        <begin position="573"/>
        <end position="588"/>
    </location>
</feature>
<name>H2LAI5_ORYLA</name>
<feature type="disulfide bond" evidence="10">
    <location>
        <begin position="518"/>
        <end position="536"/>
    </location>
</feature>
<dbReference type="InterPro" id="IPR000859">
    <property type="entry name" value="CUB_dom"/>
</dbReference>
<dbReference type="InterPro" id="IPR002172">
    <property type="entry name" value="LDrepeatLR_classA_rpt"/>
</dbReference>
<reference evidence="16" key="3">
    <citation type="submission" date="2025-09" db="UniProtKB">
        <authorList>
            <consortium name="Ensembl"/>
        </authorList>
    </citation>
    <scope>IDENTIFICATION</scope>
    <source>
        <strain evidence="16">Hd-rR</strain>
    </source>
</reference>
<dbReference type="PROSITE" id="PS00134">
    <property type="entry name" value="TRYPSIN_HIS"/>
    <property type="match status" value="1"/>
</dbReference>
<comment type="subcellular location">
    <subcellularLocation>
        <location evidence="1">Membrane</location>
        <topology evidence="1">Single-pass type II membrane protein</topology>
    </subcellularLocation>
</comment>
<dbReference type="Pfam" id="PF00089">
    <property type="entry name" value="Trypsin"/>
    <property type="match status" value="1"/>
</dbReference>
<accession>H2LAI5</accession>
<reference evidence="16 17" key="1">
    <citation type="journal article" date="2007" name="Nature">
        <title>The medaka draft genome and insights into vertebrate genome evolution.</title>
        <authorList>
            <person name="Kasahara M."/>
            <person name="Naruse K."/>
            <person name="Sasaki S."/>
            <person name="Nakatani Y."/>
            <person name="Qu W."/>
            <person name="Ahsan B."/>
            <person name="Yamada T."/>
            <person name="Nagayasu Y."/>
            <person name="Doi K."/>
            <person name="Kasai Y."/>
            <person name="Jindo T."/>
            <person name="Kobayashi D."/>
            <person name="Shimada A."/>
            <person name="Toyoda A."/>
            <person name="Kuroki Y."/>
            <person name="Fujiyama A."/>
            <person name="Sasaki T."/>
            <person name="Shimizu A."/>
            <person name="Asakawa S."/>
            <person name="Shimizu N."/>
            <person name="Hashimoto S."/>
            <person name="Yang J."/>
            <person name="Lee Y."/>
            <person name="Matsushima K."/>
            <person name="Sugano S."/>
            <person name="Sakaizumi M."/>
            <person name="Narita T."/>
            <person name="Ohishi K."/>
            <person name="Haga S."/>
            <person name="Ohta F."/>
            <person name="Nomoto H."/>
            <person name="Nogata K."/>
            <person name="Morishita T."/>
            <person name="Endo T."/>
            <person name="Shin-I T."/>
            <person name="Takeda H."/>
            <person name="Morishita S."/>
            <person name="Kohara Y."/>
        </authorList>
    </citation>
    <scope>NUCLEOTIDE SEQUENCE [LARGE SCALE GENOMIC DNA]</scope>
    <source>
        <strain evidence="16 17">Hd-rR</strain>
    </source>
</reference>
<evidence type="ECO:0000256" key="4">
    <source>
        <dbReference type="ARBA" id="ARBA00022801"/>
    </source>
</evidence>
<feature type="disulfide bond" evidence="10">
    <location>
        <begin position="446"/>
        <end position="464"/>
    </location>
</feature>
<dbReference type="OrthoDB" id="6380398at2759"/>
<dbReference type="InterPro" id="IPR035914">
    <property type="entry name" value="Sperma_CUB_dom_sf"/>
</dbReference>
<dbReference type="Proteomes" id="UP000001038">
    <property type="component" value="Chromosome 13"/>
</dbReference>
<evidence type="ECO:0000256" key="7">
    <source>
        <dbReference type="ARBA" id="ARBA00022989"/>
    </source>
</evidence>
<evidence type="ECO:0000313" key="16">
    <source>
        <dbReference type="Ensembl" id="ENSORLP00000002895.2"/>
    </source>
</evidence>
<dbReference type="AlphaFoldDB" id="H2LAI5"/>
<dbReference type="InterPro" id="IPR036364">
    <property type="entry name" value="SEA_dom_sf"/>
</dbReference>
<keyword evidence="17" id="KW-1185">Reference proteome</keyword>
<evidence type="ECO:0000256" key="3">
    <source>
        <dbReference type="ARBA" id="ARBA00022692"/>
    </source>
</evidence>
<dbReference type="GO" id="GO:0008544">
    <property type="term" value="P:epidermis development"/>
    <property type="evidence" value="ECO:0007669"/>
    <property type="project" value="Ensembl"/>
</dbReference>
<dbReference type="GO" id="GO:0008283">
    <property type="term" value="P:cell population proliferation"/>
    <property type="evidence" value="ECO:0007669"/>
    <property type="project" value="Ensembl"/>
</dbReference>
<keyword evidence="3 12" id="KW-0812">Transmembrane</keyword>
<feature type="disulfide bond" evidence="10">
    <location>
        <begin position="553"/>
        <end position="565"/>
    </location>
</feature>
<dbReference type="Pfam" id="PF00431">
    <property type="entry name" value="CUB"/>
    <property type="match status" value="2"/>
</dbReference>
<dbReference type="SMART" id="SM00042">
    <property type="entry name" value="CUB"/>
    <property type="match status" value="2"/>
</dbReference>
<dbReference type="InterPro" id="IPR009003">
    <property type="entry name" value="Peptidase_S1_PA"/>
</dbReference>
<evidence type="ECO:0000256" key="5">
    <source>
        <dbReference type="ARBA" id="ARBA00022825"/>
    </source>
</evidence>
<feature type="domain" description="Peptidase S1" evidence="15">
    <location>
        <begin position="600"/>
        <end position="838"/>
    </location>
</feature>
<gene>
    <name evidence="16" type="primary">st14a</name>
</gene>
<evidence type="ECO:0000256" key="6">
    <source>
        <dbReference type="ARBA" id="ARBA00022968"/>
    </source>
</evidence>
<dbReference type="SUPFAM" id="SSF50494">
    <property type="entry name" value="Trypsin-like serine proteases"/>
    <property type="match status" value="1"/>
</dbReference>
<dbReference type="GO" id="GO:0098743">
    <property type="term" value="P:cell aggregation"/>
    <property type="evidence" value="ECO:0007669"/>
    <property type="project" value="Ensembl"/>
</dbReference>
<keyword evidence="4 11" id="KW-0378">Hydrolase</keyword>
<dbReference type="PANTHER" id="PTHR24252:SF17">
    <property type="entry name" value="SUPPRESSOR OF TUMORIGENICITY 14 PROTEIN HOMOLOG-RELATED"/>
    <property type="match status" value="1"/>
</dbReference>
<dbReference type="PROSITE" id="PS50024">
    <property type="entry name" value="SEA"/>
    <property type="match status" value="1"/>
</dbReference>
<dbReference type="Gene3D" id="2.60.120.290">
    <property type="entry name" value="Spermadhesin, CUB domain"/>
    <property type="match status" value="2"/>
</dbReference>
<dbReference type="PROSITE" id="PS50240">
    <property type="entry name" value="TRYPSIN_DOM"/>
    <property type="match status" value="1"/>
</dbReference>
<keyword evidence="9 10" id="KW-1015">Disulfide bond</keyword>
<dbReference type="eggNOG" id="KOG3627">
    <property type="taxonomic scope" value="Eukaryota"/>
</dbReference>
<dbReference type="InterPro" id="IPR018114">
    <property type="entry name" value="TRYPSIN_HIS"/>
</dbReference>
<dbReference type="GO" id="GO:0016485">
    <property type="term" value="P:protein processing"/>
    <property type="evidence" value="ECO:0007669"/>
    <property type="project" value="Ensembl"/>
</dbReference>
<evidence type="ECO:0000256" key="10">
    <source>
        <dbReference type="PROSITE-ProRule" id="PRU00124"/>
    </source>
</evidence>
<dbReference type="GeneTree" id="ENSGT00940000164481"/>
<comment type="caution">
    <text evidence="10">Lacks conserved residue(s) required for the propagation of feature annotation.</text>
</comment>
<proteinExistence type="predicted"/>
<feature type="domain" description="CUB" evidence="13">
    <location>
        <begin position="325"/>
        <end position="434"/>
    </location>
</feature>
<dbReference type="Gene3D" id="4.10.400.10">
    <property type="entry name" value="Low-density Lipoprotein Receptor"/>
    <property type="match status" value="4"/>
</dbReference>
<feature type="transmembrane region" description="Helical" evidence="12">
    <location>
        <begin position="42"/>
        <end position="66"/>
    </location>
</feature>
<dbReference type="FunFam" id="2.40.10.10:FF:000003">
    <property type="entry name" value="Transmembrane serine protease 3"/>
    <property type="match status" value="1"/>
</dbReference>
<evidence type="ECO:0000256" key="9">
    <source>
        <dbReference type="ARBA" id="ARBA00023157"/>
    </source>
</evidence>
<feature type="disulfide bond" evidence="10">
    <location>
        <begin position="475"/>
        <end position="487"/>
    </location>
</feature>
<dbReference type="STRING" id="8090.ENSORLP00000002895"/>
<dbReference type="CDD" id="cd00190">
    <property type="entry name" value="Tryp_SPc"/>
    <property type="match status" value="1"/>
</dbReference>
<feature type="disulfide bond" evidence="10">
    <location>
        <begin position="511"/>
        <end position="523"/>
    </location>
</feature>
<feature type="domain" description="CUB" evidence="13">
    <location>
        <begin position="200"/>
        <end position="316"/>
    </location>
</feature>
<dbReference type="SUPFAM" id="SSF49854">
    <property type="entry name" value="Spermadhesin, CUB domain"/>
    <property type="match status" value="2"/>
</dbReference>
<dbReference type="InterPro" id="IPR000082">
    <property type="entry name" value="SEA_dom"/>
</dbReference>
<dbReference type="GO" id="GO:0002009">
    <property type="term" value="P:morphogenesis of an epithelium"/>
    <property type="evidence" value="ECO:0007669"/>
    <property type="project" value="Ensembl"/>
</dbReference>
<keyword evidence="7 12" id="KW-1133">Transmembrane helix</keyword>
<dbReference type="CDD" id="cd00041">
    <property type="entry name" value="CUB"/>
    <property type="match status" value="2"/>
</dbReference>